<protein>
    <submittedName>
        <fullName evidence="7">Neuronal acetylcholine receptor subunit alpha-3</fullName>
    </submittedName>
</protein>
<feature type="domain" description="Neurotransmitter-gated ion-channel ligand-binding" evidence="5">
    <location>
        <begin position="39"/>
        <end position="246"/>
    </location>
</feature>
<dbReference type="Pfam" id="PF02932">
    <property type="entry name" value="Neur_chan_memb"/>
    <property type="match status" value="1"/>
</dbReference>
<accession>K1PU49</accession>
<keyword evidence="2" id="KW-0812">Transmembrane</keyword>
<dbReference type="Pfam" id="PF02931">
    <property type="entry name" value="Neur_chan_LBD"/>
    <property type="match status" value="1"/>
</dbReference>
<dbReference type="PRINTS" id="PR00252">
    <property type="entry name" value="NRIONCHANNEL"/>
</dbReference>
<dbReference type="InterPro" id="IPR006029">
    <property type="entry name" value="Neurotrans-gated_channel_TM"/>
</dbReference>
<keyword evidence="3" id="KW-1133">Transmembrane helix</keyword>
<evidence type="ECO:0000259" key="5">
    <source>
        <dbReference type="Pfam" id="PF02931"/>
    </source>
</evidence>
<dbReference type="GO" id="GO:0016020">
    <property type="term" value="C:membrane"/>
    <property type="evidence" value="ECO:0007669"/>
    <property type="project" value="UniProtKB-SubCell"/>
</dbReference>
<evidence type="ECO:0000256" key="2">
    <source>
        <dbReference type="ARBA" id="ARBA00022692"/>
    </source>
</evidence>
<comment type="subcellular location">
    <subcellularLocation>
        <location evidence="1">Membrane</location>
        <topology evidence="1">Multi-pass membrane protein</topology>
    </subcellularLocation>
</comment>
<evidence type="ECO:0000313" key="7">
    <source>
        <dbReference type="EMBL" id="EKC25188.1"/>
    </source>
</evidence>
<dbReference type="CDD" id="cd19051">
    <property type="entry name" value="LGIC_TM_cation"/>
    <property type="match status" value="1"/>
</dbReference>
<dbReference type="EMBL" id="JH816701">
    <property type="protein sequence ID" value="EKC25188.1"/>
    <property type="molecule type" value="Genomic_DNA"/>
</dbReference>
<keyword evidence="7" id="KW-0675">Receptor</keyword>
<dbReference type="GO" id="GO:0004888">
    <property type="term" value="F:transmembrane signaling receptor activity"/>
    <property type="evidence" value="ECO:0007669"/>
    <property type="project" value="InterPro"/>
</dbReference>
<dbReference type="InParanoid" id="K1PU49"/>
<name>K1PU49_MAGGI</name>
<evidence type="ECO:0000256" key="4">
    <source>
        <dbReference type="ARBA" id="ARBA00023136"/>
    </source>
</evidence>
<proteinExistence type="predicted"/>
<dbReference type="InterPro" id="IPR038050">
    <property type="entry name" value="Neuro_actylchol_rec"/>
</dbReference>
<dbReference type="InterPro" id="IPR036734">
    <property type="entry name" value="Neur_chan_lig-bd_sf"/>
</dbReference>
<dbReference type="SUPFAM" id="SSF90112">
    <property type="entry name" value="Neurotransmitter-gated ion-channel transmembrane pore"/>
    <property type="match status" value="1"/>
</dbReference>
<gene>
    <name evidence="7" type="ORF">CGI_10014866</name>
</gene>
<keyword evidence="4" id="KW-0472">Membrane</keyword>
<dbReference type="SUPFAM" id="SSF63712">
    <property type="entry name" value="Nicotinic receptor ligand binding domain-like"/>
    <property type="match status" value="1"/>
</dbReference>
<dbReference type="InterPro" id="IPR036719">
    <property type="entry name" value="Neuro-gated_channel_TM_sf"/>
</dbReference>
<dbReference type="CDD" id="cd18989">
    <property type="entry name" value="LGIC_ECD_cation"/>
    <property type="match status" value="1"/>
</dbReference>
<sequence>MMNTSLLMCNGFIFCLALSVYSQSPGGSPPTYSRSLETALRTELFTTNTYSVLQRPEDRTRVKVSMTLLTVNDMDIKTQIMSVSGYFSLSWLDDRLSWTNTSATSQDYTNVRFLFSTETYVWKPALIVENSVDSISVITDKNIPMRINPIGNIEWNPTGIYLVSCSSDITYYPLDQQTCTIKLTTWGYTNNEIYLVYDTKPIELGFYSENGEWVLVSASGEQVQDKSRGGQSFSSLSFSITLRRRPLFHALNTILPVVLMAFLIPMVYRLPVDSGEKIGYSLTVLLAYAVYLTLISDNIPSTSVSVCYLTVYLVIVLGLGVLSVVFVILVISTFHLGDKPVSSCLGAIGRLIAKIICNDKCSCCHKKQNPDTVTPITESKKLPAEMQLEDDEITETPMTYQAFSVLLDRFLFYAYLTIVTVTTFLFSLLGFVHFASL</sequence>
<evidence type="ECO:0000256" key="1">
    <source>
        <dbReference type="ARBA" id="ARBA00004141"/>
    </source>
</evidence>
<dbReference type="HOGENOM" id="CLU_018074_0_1_1"/>
<organism evidence="7">
    <name type="scientific">Magallana gigas</name>
    <name type="common">Pacific oyster</name>
    <name type="synonym">Crassostrea gigas</name>
    <dbReference type="NCBI Taxonomy" id="29159"/>
    <lineage>
        <taxon>Eukaryota</taxon>
        <taxon>Metazoa</taxon>
        <taxon>Spiralia</taxon>
        <taxon>Lophotrochozoa</taxon>
        <taxon>Mollusca</taxon>
        <taxon>Bivalvia</taxon>
        <taxon>Autobranchia</taxon>
        <taxon>Pteriomorphia</taxon>
        <taxon>Ostreida</taxon>
        <taxon>Ostreoidea</taxon>
        <taxon>Ostreidae</taxon>
        <taxon>Magallana</taxon>
    </lineage>
</organism>
<reference evidence="7" key="1">
    <citation type="journal article" date="2012" name="Nature">
        <title>The oyster genome reveals stress adaptation and complexity of shell formation.</title>
        <authorList>
            <person name="Zhang G."/>
            <person name="Fang X."/>
            <person name="Guo X."/>
            <person name="Li L."/>
            <person name="Luo R."/>
            <person name="Xu F."/>
            <person name="Yang P."/>
            <person name="Zhang L."/>
            <person name="Wang X."/>
            <person name="Qi H."/>
            <person name="Xiong Z."/>
            <person name="Que H."/>
            <person name="Xie Y."/>
            <person name="Holland P.W."/>
            <person name="Paps J."/>
            <person name="Zhu Y."/>
            <person name="Wu F."/>
            <person name="Chen Y."/>
            <person name="Wang J."/>
            <person name="Peng C."/>
            <person name="Meng J."/>
            <person name="Yang L."/>
            <person name="Liu J."/>
            <person name="Wen B."/>
            <person name="Zhang N."/>
            <person name="Huang Z."/>
            <person name="Zhu Q."/>
            <person name="Feng Y."/>
            <person name="Mount A."/>
            <person name="Hedgecock D."/>
            <person name="Xu Z."/>
            <person name="Liu Y."/>
            <person name="Domazet-Loso T."/>
            <person name="Du Y."/>
            <person name="Sun X."/>
            <person name="Zhang S."/>
            <person name="Liu B."/>
            <person name="Cheng P."/>
            <person name="Jiang X."/>
            <person name="Li J."/>
            <person name="Fan D."/>
            <person name="Wang W."/>
            <person name="Fu W."/>
            <person name="Wang T."/>
            <person name="Wang B."/>
            <person name="Zhang J."/>
            <person name="Peng Z."/>
            <person name="Li Y."/>
            <person name="Li N."/>
            <person name="Wang J."/>
            <person name="Chen M."/>
            <person name="He Y."/>
            <person name="Tan F."/>
            <person name="Song X."/>
            <person name="Zheng Q."/>
            <person name="Huang R."/>
            <person name="Yang H."/>
            <person name="Du X."/>
            <person name="Chen L."/>
            <person name="Yang M."/>
            <person name="Gaffney P.M."/>
            <person name="Wang S."/>
            <person name="Luo L."/>
            <person name="She Z."/>
            <person name="Ming Y."/>
            <person name="Huang W."/>
            <person name="Zhang S."/>
            <person name="Huang B."/>
            <person name="Zhang Y."/>
            <person name="Qu T."/>
            <person name="Ni P."/>
            <person name="Miao G."/>
            <person name="Wang J."/>
            <person name="Wang Q."/>
            <person name="Steinberg C.E."/>
            <person name="Wang H."/>
            <person name="Li N."/>
            <person name="Qian L."/>
            <person name="Zhang G."/>
            <person name="Li Y."/>
            <person name="Yang H."/>
            <person name="Liu X."/>
            <person name="Wang J."/>
            <person name="Yin Y."/>
            <person name="Wang J."/>
        </authorList>
    </citation>
    <scope>NUCLEOTIDE SEQUENCE [LARGE SCALE GENOMIC DNA]</scope>
    <source>
        <strain evidence="7">05x7-T-G4-1.051#20</strain>
    </source>
</reference>
<evidence type="ECO:0000259" key="6">
    <source>
        <dbReference type="Pfam" id="PF02932"/>
    </source>
</evidence>
<dbReference type="AlphaFoldDB" id="K1PU49"/>
<feature type="domain" description="Neurotransmitter-gated ion-channel transmembrane" evidence="6">
    <location>
        <begin position="253"/>
        <end position="335"/>
    </location>
</feature>
<dbReference type="InterPro" id="IPR006201">
    <property type="entry name" value="Neur_channel"/>
</dbReference>
<dbReference type="InterPro" id="IPR006202">
    <property type="entry name" value="Neur_chan_lig-bd"/>
</dbReference>
<dbReference type="Gene3D" id="2.70.170.10">
    <property type="entry name" value="Neurotransmitter-gated ion-channel ligand-binding domain"/>
    <property type="match status" value="1"/>
</dbReference>
<dbReference type="GO" id="GO:0005230">
    <property type="term" value="F:extracellular ligand-gated monoatomic ion channel activity"/>
    <property type="evidence" value="ECO:0007669"/>
    <property type="project" value="InterPro"/>
</dbReference>
<evidence type="ECO:0000256" key="3">
    <source>
        <dbReference type="ARBA" id="ARBA00022989"/>
    </source>
</evidence>
<dbReference type="Gene3D" id="1.20.58.390">
    <property type="entry name" value="Neurotransmitter-gated ion-channel transmembrane domain"/>
    <property type="match status" value="1"/>
</dbReference>
<dbReference type="PANTHER" id="PTHR18945">
    <property type="entry name" value="NEUROTRANSMITTER GATED ION CHANNEL"/>
    <property type="match status" value="1"/>
</dbReference>